<dbReference type="PROSITE" id="PS50991">
    <property type="entry name" value="PYR_CT"/>
    <property type="match status" value="1"/>
</dbReference>
<name>A0A165Z4B2_9AGAM</name>
<keyword evidence="9" id="KW-1185">Reference proteome</keyword>
<feature type="domain" description="Pyruvate carboxyltransferase" evidence="7">
    <location>
        <begin position="25"/>
        <end position="299"/>
    </location>
</feature>
<gene>
    <name evidence="8" type="ORF">SISSUDRAFT_1072248</name>
</gene>
<evidence type="ECO:0000256" key="1">
    <source>
        <dbReference type="ARBA" id="ARBA00005143"/>
    </source>
</evidence>
<dbReference type="InterPro" id="IPR000138">
    <property type="entry name" value="HMG_CoA_lyase_AS"/>
</dbReference>
<accession>A0A165Z4B2</accession>
<dbReference type="GO" id="GO:0004419">
    <property type="term" value="F:hydroxymethylglutaryl-CoA lyase activity"/>
    <property type="evidence" value="ECO:0007669"/>
    <property type="project" value="UniProtKB-EC"/>
</dbReference>
<comment type="catalytic activity">
    <reaction evidence="6">
        <text>(3S)-3-hydroxy-3-methylglutaryl-CoA = acetoacetate + acetyl-CoA</text>
        <dbReference type="Rhea" id="RHEA:24404"/>
        <dbReference type="ChEBI" id="CHEBI:13705"/>
        <dbReference type="ChEBI" id="CHEBI:43074"/>
        <dbReference type="ChEBI" id="CHEBI:57288"/>
        <dbReference type="EC" id="4.1.3.4"/>
    </reaction>
</comment>
<dbReference type="PROSITE" id="PS01062">
    <property type="entry name" value="HMG_COA_LYASE"/>
    <property type="match status" value="1"/>
</dbReference>
<sequence length="334" mass="35948">MLQPRLIYRLGKSIRQARYASTTAVRIVEVGPRDGLQNEKQIVPEDVKVSLINRLGRAGLKDIEAGSFVSPKWVPQMAGTAEVLKQIHHSKEIHYPVLVPNMKGLDSLLSLLQSSTSAEPLTDEIAVFTATTDSFARANTNCTVAESIERLAPVVERAISAGLRVRGYVSMVIVCPFEGRVAPAKVREVTQKLLEMGCYEVSLGDTVGMGTPKDWEDMLNDVTGSVNVSTLATHDTFGMAVANVMQAVSMGVRTVDSSVAGLGGCPYSPGATGNVATEDVVYALHGSGYETGVDLTALAATGFWISEKIGRENVSRVGRALRAKQVREQSRQKE</sequence>
<evidence type="ECO:0000256" key="3">
    <source>
        <dbReference type="ARBA" id="ARBA00012910"/>
    </source>
</evidence>
<comment type="pathway">
    <text evidence="1">Metabolic intermediate metabolism; (S)-3-hydroxy-3-methylglutaryl-CoA degradation; acetoacetate from (S)-3-hydroxy-3-methylglutaryl-CoA: step 1/1.</text>
</comment>
<dbReference type="InterPro" id="IPR043594">
    <property type="entry name" value="HMGL"/>
</dbReference>
<dbReference type="EMBL" id="KV428210">
    <property type="protein sequence ID" value="KZT33919.1"/>
    <property type="molecule type" value="Genomic_DNA"/>
</dbReference>
<proteinExistence type="inferred from homology"/>
<keyword evidence="5" id="KW-0456">Lyase</keyword>
<evidence type="ECO:0000256" key="6">
    <source>
        <dbReference type="ARBA" id="ARBA00049877"/>
    </source>
</evidence>
<dbReference type="PANTHER" id="PTHR42738:SF7">
    <property type="entry name" value="HYDROXYMETHYLGLUTARYL-COA LYASE"/>
    <property type="match status" value="1"/>
</dbReference>
<dbReference type="EC" id="4.1.3.4" evidence="3"/>
<dbReference type="FunFam" id="3.20.20.70:FF:000201">
    <property type="entry name" value="Hydroxymethylglutaryl-CoA lyase"/>
    <property type="match status" value="1"/>
</dbReference>
<dbReference type="Gene3D" id="3.20.20.70">
    <property type="entry name" value="Aldolase class I"/>
    <property type="match status" value="1"/>
</dbReference>
<dbReference type="PANTHER" id="PTHR42738">
    <property type="entry name" value="HYDROXYMETHYLGLUTARYL-COA LYASE"/>
    <property type="match status" value="1"/>
</dbReference>
<protein>
    <recommendedName>
        <fullName evidence="3">hydroxymethylglutaryl-CoA lyase</fullName>
        <ecNumber evidence="3">4.1.3.4</ecNumber>
    </recommendedName>
</protein>
<evidence type="ECO:0000313" key="8">
    <source>
        <dbReference type="EMBL" id="KZT33919.1"/>
    </source>
</evidence>
<dbReference type="AlphaFoldDB" id="A0A165Z4B2"/>
<dbReference type="InterPro" id="IPR013785">
    <property type="entry name" value="Aldolase_TIM"/>
</dbReference>
<evidence type="ECO:0000256" key="4">
    <source>
        <dbReference type="ARBA" id="ARBA00022723"/>
    </source>
</evidence>
<dbReference type="STRING" id="1314776.A0A165Z4B2"/>
<dbReference type="GO" id="GO:0046872">
    <property type="term" value="F:metal ion binding"/>
    <property type="evidence" value="ECO:0007669"/>
    <property type="project" value="UniProtKB-KW"/>
</dbReference>
<evidence type="ECO:0000256" key="5">
    <source>
        <dbReference type="ARBA" id="ARBA00023239"/>
    </source>
</evidence>
<dbReference type="UniPathway" id="UPA00896">
    <property type="reaction ID" value="UER00863"/>
</dbReference>
<evidence type="ECO:0000313" key="9">
    <source>
        <dbReference type="Proteomes" id="UP000076798"/>
    </source>
</evidence>
<organism evidence="8 9">
    <name type="scientific">Sistotremastrum suecicum HHB10207 ss-3</name>
    <dbReference type="NCBI Taxonomy" id="1314776"/>
    <lineage>
        <taxon>Eukaryota</taxon>
        <taxon>Fungi</taxon>
        <taxon>Dikarya</taxon>
        <taxon>Basidiomycota</taxon>
        <taxon>Agaricomycotina</taxon>
        <taxon>Agaricomycetes</taxon>
        <taxon>Sistotremastrales</taxon>
        <taxon>Sistotremastraceae</taxon>
        <taxon>Sistotremastrum</taxon>
    </lineage>
</organism>
<reference evidence="8 9" key="1">
    <citation type="journal article" date="2016" name="Mol. Biol. Evol.">
        <title>Comparative Genomics of Early-Diverging Mushroom-Forming Fungi Provides Insights into the Origins of Lignocellulose Decay Capabilities.</title>
        <authorList>
            <person name="Nagy L.G."/>
            <person name="Riley R."/>
            <person name="Tritt A."/>
            <person name="Adam C."/>
            <person name="Daum C."/>
            <person name="Floudas D."/>
            <person name="Sun H."/>
            <person name="Yadav J.S."/>
            <person name="Pangilinan J."/>
            <person name="Larsson K.H."/>
            <person name="Matsuura K."/>
            <person name="Barry K."/>
            <person name="Labutti K."/>
            <person name="Kuo R."/>
            <person name="Ohm R.A."/>
            <person name="Bhattacharya S.S."/>
            <person name="Shirouzu T."/>
            <person name="Yoshinaga Y."/>
            <person name="Martin F.M."/>
            <person name="Grigoriev I.V."/>
            <person name="Hibbett D.S."/>
        </authorList>
    </citation>
    <scope>NUCLEOTIDE SEQUENCE [LARGE SCALE GENOMIC DNA]</scope>
    <source>
        <strain evidence="8 9">HHB10207 ss-3</strain>
    </source>
</reference>
<dbReference type="Proteomes" id="UP000076798">
    <property type="component" value="Unassembled WGS sequence"/>
</dbReference>
<dbReference type="CDD" id="cd07938">
    <property type="entry name" value="DRE_TIM_HMGL"/>
    <property type="match status" value="1"/>
</dbReference>
<dbReference type="Pfam" id="PF00682">
    <property type="entry name" value="HMGL-like"/>
    <property type="match status" value="1"/>
</dbReference>
<comment type="similarity">
    <text evidence="2">Belongs to the HMG-CoA lyase family.</text>
</comment>
<dbReference type="SUPFAM" id="SSF51569">
    <property type="entry name" value="Aldolase"/>
    <property type="match status" value="1"/>
</dbReference>
<dbReference type="GO" id="GO:0046951">
    <property type="term" value="P:ketone body biosynthetic process"/>
    <property type="evidence" value="ECO:0007669"/>
    <property type="project" value="TreeGrafter"/>
</dbReference>
<evidence type="ECO:0000259" key="7">
    <source>
        <dbReference type="PROSITE" id="PS50991"/>
    </source>
</evidence>
<dbReference type="GO" id="GO:0006552">
    <property type="term" value="P:L-leucine catabolic process"/>
    <property type="evidence" value="ECO:0007669"/>
    <property type="project" value="TreeGrafter"/>
</dbReference>
<dbReference type="NCBIfam" id="NF004283">
    <property type="entry name" value="PRK05692.1"/>
    <property type="match status" value="1"/>
</dbReference>
<keyword evidence="4" id="KW-0479">Metal-binding</keyword>
<evidence type="ECO:0000256" key="2">
    <source>
        <dbReference type="ARBA" id="ARBA00009405"/>
    </source>
</evidence>
<dbReference type="InterPro" id="IPR000891">
    <property type="entry name" value="PYR_CT"/>
</dbReference>
<dbReference type="OrthoDB" id="1905920at2759"/>